<feature type="chain" id="PRO_5046344229" evidence="4">
    <location>
        <begin position="21"/>
        <end position="193"/>
    </location>
</feature>
<keyword evidence="2" id="KW-0255">Endonuclease</keyword>
<keyword evidence="1" id="KW-0540">Nuclease</keyword>
<evidence type="ECO:0000256" key="4">
    <source>
        <dbReference type="SAM" id="SignalP"/>
    </source>
</evidence>
<name>A0ABR7Y3E5_9SPHI</name>
<protein>
    <submittedName>
        <fullName evidence="6">Thermonuclease family protein</fullName>
    </submittedName>
</protein>
<feature type="signal peptide" evidence="4">
    <location>
        <begin position="1"/>
        <end position="20"/>
    </location>
</feature>
<dbReference type="InterPro" id="IPR035437">
    <property type="entry name" value="SNase_OB-fold_sf"/>
</dbReference>
<dbReference type="SUPFAM" id="SSF50199">
    <property type="entry name" value="Staphylococcal nuclease"/>
    <property type="match status" value="1"/>
</dbReference>
<dbReference type="Gene3D" id="2.40.50.90">
    <property type="match status" value="1"/>
</dbReference>
<dbReference type="Proteomes" id="UP000606494">
    <property type="component" value="Unassembled WGS sequence"/>
</dbReference>
<dbReference type="SMART" id="SM00318">
    <property type="entry name" value="SNc"/>
    <property type="match status" value="1"/>
</dbReference>
<dbReference type="PANTHER" id="PTHR12302">
    <property type="entry name" value="EBNA2 BINDING PROTEIN P100"/>
    <property type="match status" value="1"/>
</dbReference>
<gene>
    <name evidence="6" type="ORF">H8B17_09480</name>
</gene>
<comment type="caution">
    <text evidence="6">The sequence shown here is derived from an EMBL/GenBank/DDBJ whole genome shotgun (WGS) entry which is preliminary data.</text>
</comment>
<proteinExistence type="predicted"/>
<dbReference type="PROSITE" id="PS51257">
    <property type="entry name" value="PROKAR_LIPOPROTEIN"/>
    <property type="match status" value="1"/>
</dbReference>
<evidence type="ECO:0000313" key="6">
    <source>
        <dbReference type="EMBL" id="MBD1425812.1"/>
    </source>
</evidence>
<sequence>MKNRYIFTVLSVLLCYVSTACQSQSDYVFSIKGETEEVTSTPHKEEPSRAEKEKRWKEGFAYVTKVIDGDTFWVDNGAESFKVRFIGIDAPETRNTRWKKKGYYASESKEYVRSKTEHQWVRLEFDVQAMDRYKRRLAYIHLEDGTFLNGSLVEQGYAVVDTYSPNVKYVEQFMDLQKQARETKQGLWGKEPE</sequence>
<keyword evidence="3" id="KW-0378">Hydrolase</keyword>
<evidence type="ECO:0000256" key="1">
    <source>
        <dbReference type="ARBA" id="ARBA00022722"/>
    </source>
</evidence>
<dbReference type="EMBL" id="JACNYK010000002">
    <property type="protein sequence ID" value="MBD1425812.1"/>
    <property type="molecule type" value="Genomic_DNA"/>
</dbReference>
<evidence type="ECO:0000256" key="3">
    <source>
        <dbReference type="ARBA" id="ARBA00022801"/>
    </source>
</evidence>
<feature type="domain" description="TNase-like" evidence="5">
    <location>
        <begin position="57"/>
        <end position="190"/>
    </location>
</feature>
<dbReference type="RefSeq" id="WP_190308938.1">
    <property type="nucleotide sequence ID" value="NZ_JACNYK010000002.1"/>
</dbReference>
<reference evidence="6 7" key="1">
    <citation type="submission" date="2020-08" db="EMBL/GenBank/DDBJ databases">
        <title>Sphingobacterium sp. DN00404 isolated from aquaculture water.</title>
        <authorList>
            <person name="Zhang M."/>
        </authorList>
    </citation>
    <scope>NUCLEOTIDE SEQUENCE [LARGE SCALE GENOMIC DNA]</scope>
    <source>
        <strain evidence="6 7">KCTC 32294</strain>
    </source>
</reference>
<accession>A0ABR7Y3E5</accession>
<dbReference type="Pfam" id="PF00565">
    <property type="entry name" value="SNase"/>
    <property type="match status" value="1"/>
</dbReference>
<keyword evidence="7" id="KW-1185">Reference proteome</keyword>
<evidence type="ECO:0000259" key="5">
    <source>
        <dbReference type="PROSITE" id="PS50830"/>
    </source>
</evidence>
<organism evidence="6 7">
    <name type="scientific">Sphingobacterium arenae</name>
    <dbReference type="NCBI Taxonomy" id="1280598"/>
    <lineage>
        <taxon>Bacteria</taxon>
        <taxon>Pseudomonadati</taxon>
        <taxon>Bacteroidota</taxon>
        <taxon>Sphingobacteriia</taxon>
        <taxon>Sphingobacteriales</taxon>
        <taxon>Sphingobacteriaceae</taxon>
        <taxon>Sphingobacterium</taxon>
    </lineage>
</organism>
<dbReference type="InterPro" id="IPR016071">
    <property type="entry name" value="Staphylococal_nuclease_OB-fold"/>
</dbReference>
<evidence type="ECO:0000313" key="7">
    <source>
        <dbReference type="Proteomes" id="UP000606494"/>
    </source>
</evidence>
<dbReference type="PROSITE" id="PS50830">
    <property type="entry name" value="TNASE_3"/>
    <property type="match status" value="1"/>
</dbReference>
<keyword evidence="4" id="KW-0732">Signal</keyword>
<dbReference type="PANTHER" id="PTHR12302:SF3">
    <property type="entry name" value="SERINE_THREONINE-PROTEIN KINASE 31"/>
    <property type="match status" value="1"/>
</dbReference>
<evidence type="ECO:0000256" key="2">
    <source>
        <dbReference type="ARBA" id="ARBA00022759"/>
    </source>
</evidence>